<comment type="caution">
    <text evidence="1">The sequence shown here is derived from an EMBL/GenBank/DDBJ whole genome shotgun (WGS) entry which is preliminary data.</text>
</comment>
<evidence type="ECO:0000313" key="1">
    <source>
        <dbReference type="EMBL" id="PPK28683.1"/>
    </source>
</evidence>
<reference evidence="1 2" key="1">
    <citation type="submission" date="2018-02" db="EMBL/GenBank/DDBJ databases">
        <title>Draft genome sequences of four Legionella pneumophila clinical strains isolated in Ontario.</title>
        <authorList>
            <person name="Fortuna A."/>
            <person name="Ramnarine R."/>
            <person name="Li A."/>
            <person name="Frantz C."/>
            <person name="Mallo G."/>
        </authorList>
    </citation>
    <scope>NUCLEOTIDE SEQUENCE [LARGE SCALE GENOMIC DNA]</scope>
    <source>
        <strain evidence="1 2">LG61</strain>
    </source>
</reference>
<dbReference type="EMBL" id="PQWY01000021">
    <property type="protein sequence ID" value="PPK28683.1"/>
    <property type="molecule type" value="Genomic_DNA"/>
</dbReference>
<organism evidence="1 2">
    <name type="scientific">Legionella pneumophila</name>
    <dbReference type="NCBI Taxonomy" id="446"/>
    <lineage>
        <taxon>Bacteria</taxon>
        <taxon>Pseudomonadati</taxon>
        <taxon>Pseudomonadota</taxon>
        <taxon>Gammaproteobacteria</taxon>
        <taxon>Legionellales</taxon>
        <taxon>Legionellaceae</taxon>
        <taxon>Legionella</taxon>
    </lineage>
</organism>
<evidence type="ECO:0000313" key="2">
    <source>
        <dbReference type="Proteomes" id="UP000239239"/>
    </source>
</evidence>
<name>A0A2S6EU07_LEGPN</name>
<gene>
    <name evidence="1" type="ORF">C3928_14650</name>
</gene>
<dbReference type="AlphaFoldDB" id="A0A2S6EU07"/>
<sequence>MLEEKRMTQKILPLSHWFVTDNDRAKARIKYELKQLETQLGKCFKQQDDTVISKNKYSLYVALADKYSDYLKLIDVKFKQFGCLEILKEIGYAEAYNRIMHLKQKISAAVNLQEEAKIIAEISSLYQYLAKAIESNDFSDGINHLILNQFDRLKQLFKKESLELWLSTLVDIWNHDSTLLREPARLFRNWDLEEQTIALDFFSESEVVNLINAIFFYKLYPDKLFNELIHPEKLVSVRMRLGFLHEFIELLQKQLQSNALQYGLNPGIDFLFHGDELPQGIMIEVNEVYKDIIQSAVKNLKVLFTPENNEKVTLERLHDLGRAYKFWFNPNRLIDAVMVLQQRLVTESISQEDDLEKFHQEMLILYRQLTTTECLDLYGYFANNDSRYLLYTLYSIINGCSLDWLPSLNSAEKNAIARVYQALKCVMEALRVELKNRFVTTEPYLYDLGKKEIHTGRRNREAVFRTIAIYGCERIVMSDSLERLFNLIEEPNKQF</sequence>
<accession>A0A2S6EU07</accession>
<dbReference type="OrthoDB" id="5650038at2"/>
<protein>
    <submittedName>
        <fullName evidence="1">Uncharacterized protein</fullName>
    </submittedName>
</protein>
<proteinExistence type="predicted"/>
<dbReference type="Proteomes" id="UP000239239">
    <property type="component" value="Unassembled WGS sequence"/>
</dbReference>